<gene>
    <name evidence="7 9" type="primary">gmd</name>
    <name evidence="9" type="ORF">E0F89_05200</name>
</gene>
<sequence length="374" mass="42912">MDNKQKIAFITGVTGQDGAYLSEFLLKKGYIVHGLKRRSSLFNTDRIDHLYQDPHVNNRNFFLHYGDMTDSTNLIRLIKEIQPDEIYNLAAMSHVAVSFETPEYTGNADGLGTLRILDAVRLLGLEKKTRIYQASTSELYGKVQEVPQSETTPFYPRSPYAVAKMYAFWITVNYREAYGMYACNGILFNHESPIRGETFVTRKITRAVSRIALGLQDKFYLGNLDAKRDWGHAKDYVRMMWMILQAEEAEDWVIATGKTTAVRDFVRMSFAEVGVELDFKGEGVDEKGYVKACNNPEFQLEIGKEVLCVDPKYFRPTEVDLLIGDPTKARTKLGWECKYDLPALIKDMMQSDIKLMQKDQYLKDGGYNTLNYFE</sequence>
<dbReference type="Proteomes" id="UP000295278">
    <property type="component" value="Unassembled WGS sequence"/>
</dbReference>
<name>A0A4V2YUB8_9FLAO</name>
<evidence type="ECO:0000256" key="6">
    <source>
        <dbReference type="ARBA" id="ARBA00059383"/>
    </source>
</evidence>
<dbReference type="GO" id="GO:0008446">
    <property type="term" value="F:GDP-mannose 4,6-dehydratase activity"/>
    <property type="evidence" value="ECO:0007669"/>
    <property type="project" value="UniProtKB-UniRule"/>
</dbReference>
<proteinExistence type="inferred from homology"/>
<dbReference type="FunFam" id="3.40.50.720:FF:000924">
    <property type="entry name" value="GDP-mannose 4,6 dehydratase"/>
    <property type="match status" value="1"/>
</dbReference>
<reference evidence="9 10" key="1">
    <citation type="submission" date="2019-03" db="EMBL/GenBank/DDBJ databases">
        <title>Flavobacterium AT-3-2 sp. nov., isolated from arctic soil.</title>
        <authorList>
            <person name="Chaudhary D.K."/>
        </authorList>
    </citation>
    <scope>NUCLEOTIDE SEQUENCE [LARGE SCALE GENOMIC DNA]</scope>
    <source>
        <strain evidence="9 10">AT-3-2</strain>
    </source>
</reference>
<evidence type="ECO:0000256" key="1">
    <source>
        <dbReference type="ARBA" id="ARBA00000188"/>
    </source>
</evidence>
<comment type="function">
    <text evidence="6 7">Catalyzes the conversion of GDP-D-mannose to GDP-4-dehydro-6-deoxy-D-mannose.</text>
</comment>
<accession>A0A4V2YUB8</accession>
<feature type="domain" description="NAD(P)-binding" evidence="8">
    <location>
        <begin position="9"/>
        <end position="348"/>
    </location>
</feature>
<keyword evidence="7" id="KW-0521">NADP</keyword>
<dbReference type="EC" id="4.2.1.47" evidence="4 7"/>
<comment type="catalytic activity">
    <reaction evidence="1 7">
        <text>GDP-alpha-D-mannose = GDP-4-dehydro-alpha-D-rhamnose + H2O</text>
        <dbReference type="Rhea" id="RHEA:23820"/>
        <dbReference type="ChEBI" id="CHEBI:15377"/>
        <dbReference type="ChEBI" id="CHEBI:57527"/>
        <dbReference type="ChEBI" id="CHEBI:57964"/>
        <dbReference type="EC" id="4.2.1.47"/>
    </reaction>
</comment>
<evidence type="ECO:0000259" key="8">
    <source>
        <dbReference type="Pfam" id="PF16363"/>
    </source>
</evidence>
<dbReference type="InterPro" id="IPR006368">
    <property type="entry name" value="GDP_Man_deHydtase"/>
</dbReference>
<dbReference type="HAMAP" id="MF_00955">
    <property type="entry name" value="GDP_Man_dehydratase"/>
    <property type="match status" value="1"/>
</dbReference>
<keyword evidence="5 7" id="KW-0456">Lyase</keyword>
<comment type="similarity">
    <text evidence="3 7">Belongs to the NAD(P)-dependent epimerase/dehydratase family. GDP-mannose 4,6-dehydratase subfamily.</text>
</comment>
<organism evidence="9 10">
    <name type="scientific">Flavobacterium caseinilyticum</name>
    <dbReference type="NCBI Taxonomy" id="2541732"/>
    <lineage>
        <taxon>Bacteria</taxon>
        <taxon>Pseudomonadati</taxon>
        <taxon>Bacteroidota</taxon>
        <taxon>Flavobacteriia</taxon>
        <taxon>Flavobacteriales</taxon>
        <taxon>Flavobacteriaceae</taxon>
        <taxon>Flavobacterium</taxon>
    </lineage>
</organism>
<evidence type="ECO:0000256" key="7">
    <source>
        <dbReference type="HAMAP-Rule" id="MF_00955"/>
    </source>
</evidence>
<comment type="caution">
    <text evidence="9">The sequence shown here is derived from an EMBL/GenBank/DDBJ whole genome shotgun (WGS) entry which is preliminary data.</text>
</comment>
<comment type="caution">
    <text evidence="7">Lacks conserved residue(s) required for the propagation of feature annotation.</text>
</comment>
<dbReference type="OrthoDB" id="9779041at2"/>
<dbReference type="PANTHER" id="PTHR43715:SF1">
    <property type="entry name" value="GDP-MANNOSE 4,6 DEHYDRATASE"/>
    <property type="match status" value="1"/>
</dbReference>
<dbReference type="SUPFAM" id="SSF51735">
    <property type="entry name" value="NAD(P)-binding Rossmann-fold domains"/>
    <property type="match status" value="1"/>
</dbReference>
<evidence type="ECO:0000256" key="4">
    <source>
        <dbReference type="ARBA" id="ARBA00011989"/>
    </source>
</evidence>
<dbReference type="GO" id="GO:0042351">
    <property type="term" value="P:'de novo' GDP-L-fucose biosynthetic process"/>
    <property type="evidence" value="ECO:0007669"/>
    <property type="project" value="TreeGrafter"/>
</dbReference>
<evidence type="ECO:0000313" key="9">
    <source>
        <dbReference type="EMBL" id="TDD76997.1"/>
    </source>
</evidence>
<dbReference type="AlphaFoldDB" id="A0A4V2YUB8"/>
<dbReference type="NCBIfam" id="TIGR01472">
    <property type="entry name" value="gmd"/>
    <property type="match status" value="1"/>
</dbReference>
<evidence type="ECO:0000313" key="10">
    <source>
        <dbReference type="Proteomes" id="UP000295278"/>
    </source>
</evidence>
<dbReference type="EMBL" id="SMFM01000002">
    <property type="protein sequence ID" value="TDD76997.1"/>
    <property type="molecule type" value="Genomic_DNA"/>
</dbReference>
<dbReference type="RefSeq" id="WP_131908793.1">
    <property type="nucleotide sequence ID" value="NZ_SMFM01000002.1"/>
</dbReference>
<dbReference type="CDD" id="cd05260">
    <property type="entry name" value="GDP_MD_SDR_e"/>
    <property type="match status" value="1"/>
</dbReference>
<keyword evidence="10" id="KW-1185">Reference proteome</keyword>
<protein>
    <recommendedName>
        <fullName evidence="4 7">GDP-mannose 4,6-dehydratase</fullName>
        <ecNumber evidence="4 7">4.2.1.47</ecNumber>
    </recommendedName>
    <alternativeName>
        <fullName evidence="7">GDP-D-mannose dehydratase</fullName>
    </alternativeName>
</protein>
<evidence type="ECO:0000256" key="2">
    <source>
        <dbReference type="ARBA" id="ARBA00001937"/>
    </source>
</evidence>
<dbReference type="Gene3D" id="3.40.50.720">
    <property type="entry name" value="NAD(P)-binding Rossmann-like Domain"/>
    <property type="match status" value="1"/>
</dbReference>
<dbReference type="InterPro" id="IPR036291">
    <property type="entry name" value="NAD(P)-bd_dom_sf"/>
</dbReference>
<dbReference type="Gene3D" id="3.90.25.10">
    <property type="entry name" value="UDP-galactose 4-epimerase, domain 1"/>
    <property type="match status" value="1"/>
</dbReference>
<dbReference type="Pfam" id="PF16363">
    <property type="entry name" value="GDP_Man_Dehyd"/>
    <property type="match status" value="1"/>
</dbReference>
<evidence type="ECO:0000256" key="3">
    <source>
        <dbReference type="ARBA" id="ARBA00009263"/>
    </source>
</evidence>
<dbReference type="PANTHER" id="PTHR43715">
    <property type="entry name" value="GDP-MANNOSE 4,6-DEHYDRATASE"/>
    <property type="match status" value="1"/>
</dbReference>
<comment type="cofactor">
    <cofactor evidence="2 7">
        <name>NADP(+)</name>
        <dbReference type="ChEBI" id="CHEBI:58349"/>
    </cofactor>
</comment>
<evidence type="ECO:0000256" key="5">
    <source>
        <dbReference type="ARBA" id="ARBA00023239"/>
    </source>
</evidence>
<dbReference type="InterPro" id="IPR016040">
    <property type="entry name" value="NAD(P)-bd_dom"/>
</dbReference>
<dbReference type="GO" id="GO:0070401">
    <property type="term" value="F:NADP+ binding"/>
    <property type="evidence" value="ECO:0007669"/>
    <property type="project" value="UniProtKB-UniRule"/>
</dbReference>